<accession>A0A5S5DNB5</accession>
<evidence type="ECO:0008006" key="3">
    <source>
        <dbReference type="Google" id="ProtNLM"/>
    </source>
</evidence>
<proteinExistence type="predicted"/>
<gene>
    <name evidence="1" type="ORF">C7447_104126</name>
</gene>
<dbReference type="EMBL" id="VNIA01000004">
    <property type="protein sequence ID" value="TYP97440.1"/>
    <property type="molecule type" value="Genomic_DNA"/>
</dbReference>
<evidence type="ECO:0000313" key="2">
    <source>
        <dbReference type="Proteomes" id="UP000323136"/>
    </source>
</evidence>
<reference evidence="1 2" key="1">
    <citation type="submission" date="2019-07" db="EMBL/GenBank/DDBJ databases">
        <title>Genomic Encyclopedia of Type Strains, Phase IV (KMG-IV): sequencing the most valuable type-strain genomes for metagenomic binning, comparative biology and taxonomic classification.</title>
        <authorList>
            <person name="Goeker M."/>
        </authorList>
    </citation>
    <scope>NUCLEOTIDE SEQUENCE [LARGE SCALE GENOMIC DNA]</scope>
    <source>
        <strain evidence="1 2">DSM 18961</strain>
    </source>
</reference>
<dbReference type="CDD" id="cd06587">
    <property type="entry name" value="VOC"/>
    <property type="match status" value="1"/>
</dbReference>
<dbReference type="Proteomes" id="UP000323136">
    <property type="component" value="Unassembled WGS sequence"/>
</dbReference>
<evidence type="ECO:0000313" key="1">
    <source>
        <dbReference type="EMBL" id="TYP97440.1"/>
    </source>
</evidence>
<sequence>MENQTKLKGGLDTLALYNVAFVVSNIDESINWYNINLGFKLVMKQLLMIRELTPHHQ</sequence>
<organism evidence="1 2">
    <name type="scientific">Tenacibaculum adriaticum</name>
    <dbReference type="NCBI Taxonomy" id="413713"/>
    <lineage>
        <taxon>Bacteria</taxon>
        <taxon>Pseudomonadati</taxon>
        <taxon>Bacteroidota</taxon>
        <taxon>Flavobacteriia</taxon>
        <taxon>Flavobacteriales</taxon>
        <taxon>Flavobacteriaceae</taxon>
        <taxon>Tenacibaculum</taxon>
    </lineage>
</organism>
<keyword evidence="2" id="KW-1185">Reference proteome</keyword>
<protein>
    <recommendedName>
        <fullName evidence="3">Glyoxalase/bleomycin resistance protein/dioxygenase superfamily protein</fullName>
    </recommendedName>
</protein>
<name>A0A5S5DNB5_9FLAO</name>
<dbReference type="AlphaFoldDB" id="A0A5S5DNB5"/>
<comment type="caution">
    <text evidence="1">The sequence shown here is derived from an EMBL/GenBank/DDBJ whole genome shotgun (WGS) entry which is preliminary data.</text>
</comment>
<dbReference type="RefSeq" id="WP_170246026.1">
    <property type="nucleotide sequence ID" value="NZ_VNIA01000004.1"/>
</dbReference>